<dbReference type="GO" id="GO:0005506">
    <property type="term" value="F:iron ion binding"/>
    <property type="evidence" value="ECO:0007669"/>
    <property type="project" value="InterPro"/>
</dbReference>
<sequence length="133" mass="15210">MKLIQEESSRVNLSELCSTVTNDITCRVALGKRYGEKGGVLPELMLEFGELLGTFFIGDYIPWLNWLGKVNGFYSKAEKVAKHLDEFFEEVIEEHISGKRFDGHVGEENNDFVDICFQFKRAMLLASQLIELQ</sequence>
<evidence type="ECO:0000256" key="9">
    <source>
        <dbReference type="ARBA" id="ARBA00023004"/>
    </source>
</evidence>
<keyword evidence="5" id="KW-0812">Transmembrane</keyword>
<evidence type="ECO:0000256" key="3">
    <source>
        <dbReference type="ARBA" id="ARBA00010617"/>
    </source>
</evidence>
<proteinExistence type="inferred from homology"/>
<protein>
    <submittedName>
        <fullName evidence="12">Uncharacterized protein</fullName>
    </submittedName>
</protein>
<evidence type="ECO:0000313" key="12">
    <source>
        <dbReference type="EMBL" id="KAI5386570.1"/>
    </source>
</evidence>
<evidence type="ECO:0000256" key="4">
    <source>
        <dbReference type="ARBA" id="ARBA00022617"/>
    </source>
</evidence>
<comment type="similarity">
    <text evidence="3">Belongs to the cytochrome P450 family.</text>
</comment>
<keyword evidence="10" id="KW-0503">Monooxygenase</keyword>
<dbReference type="PANTHER" id="PTHR47955">
    <property type="entry name" value="CYTOCHROME P450 FAMILY 71 PROTEIN"/>
    <property type="match status" value="1"/>
</dbReference>
<comment type="caution">
    <text evidence="12">The sequence shown here is derived from an EMBL/GenBank/DDBJ whole genome shotgun (WGS) entry which is preliminary data.</text>
</comment>
<evidence type="ECO:0000256" key="6">
    <source>
        <dbReference type="ARBA" id="ARBA00022723"/>
    </source>
</evidence>
<dbReference type="GO" id="GO:0020037">
    <property type="term" value="F:heme binding"/>
    <property type="evidence" value="ECO:0007669"/>
    <property type="project" value="InterPro"/>
</dbReference>
<reference evidence="12 13" key="1">
    <citation type="journal article" date="2022" name="Nat. Genet.">
        <title>Improved pea reference genome and pan-genome highlight genomic features and evolutionary characteristics.</title>
        <authorList>
            <person name="Yang T."/>
            <person name="Liu R."/>
            <person name="Luo Y."/>
            <person name="Hu S."/>
            <person name="Wang D."/>
            <person name="Wang C."/>
            <person name="Pandey M.K."/>
            <person name="Ge S."/>
            <person name="Xu Q."/>
            <person name="Li N."/>
            <person name="Li G."/>
            <person name="Huang Y."/>
            <person name="Saxena R.K."/>
            <person name="Ji Y."/>
            <person name="Li M."/>
            <person name="Yan X."/>
            <person name="He Y."/>
            <person name="Liu Y."/>
            <person name="Wang X."/>
            <person name="Xiang C."/>
            <person name="Varshney R.K."/>
            <person name="Ding H."/>
            <person name="Gao S."/>
            <person name="Zong X."/>
        </authorList>
    </citation>
    <scope>NUCLEOTIDE SEQUENCE [LARGE SCALE GENOMIC DNA]</scope>
    <source>
        <strain evidence="12 13">cv. Zhongwan 6</strain>
    </source>
</reference>
<keyword evidence="11" id="KW-0472">Membrane</keyword>
<evidence type="ECO:0000313" key="13">
    <source>
        <dbReference type="Proteomes" id="UP001058974"/>
    </source>
</evidence>
<organism evidence="12 13">
    <name type="scientific">Pisum sativum</name>
    <name type="common">Garden pea</name>
    <name type="synonym">Lathyrus oleraceus</name>
    <dbReference type="NCBI Taxonomy" id="3888"/>
    <lineage>
        <taxon>Eukaryota</taxon>
        <taxon>Viridiplantae</taxon>
        <taxon>Streptophyta</taxon>
        <taxon>Embryophyta</taxon>
        <taxon>Tracheophyta</taxon>
        <taxon>Spermatophyta</taxon>
        <taxon>Magnoliopsida</taxon>
        <taxon>eudicotyledons</taxon>
        <taxon>Gunneridae</taxon>
        <taxon>Pentapetalae</taxon>
        <taxon>rosids</taxon>
        <taxon>fabids</taxon>
        <taxon>Fabales</taxon>
        <taxon>Fabaceae</taxon>
        <taxon>Papilionoideae</taxon>
        <taxon>50 kb inversion clade</taxon>
        <taxon>NPAAA clade</taxon>
        <taxon>Hologalegina</taxon>
        <taxon>IRL clade</taxon>
        <taxon>Fabeae</taxon>
        <taxon>Lathyrus</taxon>
    </lineage>
</organism>
<dbReference type="GO" id="GO:0016020">
    <property type="term" value="C:membrane"/>
    <property type="evidence" value="ECO:0007669"/>
    <property type="project" value="UniProtKB-SubCell"/>
</dbReference>
<dbReference type="InterPro" id="IPR036396">
    <property type="entry name" value="Cyt_P450_sf"/>
</dbReference>
<evidence type="ECO:0000256" key="5">
    <source>
        <dbReference type="ARBA" id="ARBA00022692"/>
    </source>
</evidence>
<dbReference type="GO" id="GO:0016705">
    <property type="term" value="F:oxidoreductase activity, acting on paired donors, with incorporation or reduction of molecular oxygen"/>
    <property type="evidence" value="ECO:0007669"/>
    <property type="project" value="InterPro"/>
</dbReference>
<keyword evidence="9" id="KW-0408">Iron</keyword>
<evidence type="ECO:0000256" key="1">
    <source>
        <dbReference type="ARBA" id="ARBA00001971"/>
    </source>
</evidence>
<keyword evidence="7" id="KW-1133">Transmembrane helix</keyword>
<dbReference type="GO" id="GO:0004497">
    <property type="term" value="F:monooxygenase activity"/>
    <property type="evidence" value="ECO:0007669"/>
    <property type="project" value="UniProtKB-KW"/>
</dbReference>
<evidence type="ECO:0000256" key="11">
    <source>
        <dbReference type="ARBA" id="ARBA00023136"/>
    </source>
</evidence>
<dbReference type="Gene3D" id="1.10.630.10">
    <property type="entry name" value="Cytochrome P450"/>
    <property type="match status" value="1"/>
</dbReference>
<keyword evidence="6" id="KW-0479">Metal-binding</keyword>
<dbReference type="Proteomes" id="UP001058974">
    <property type="component" value="Chromosome 7"/>
</dbReference>
<name>A0A9D4ZY60_PEA</name>
<dbReference type="EMBL" id="JAMSHJ010000007">
    <property type="protein sequence ID" value="KAI5386570.1"/>
    <property type="molecule type" value="Genomic_DNA"/>
</dbReference>
<keyword evidence="4" id="KW-0349">Heme</keyword>
<dbReference type="SUPFAM" id="SSF48264">
    <property type="entry name" value="Cytochrome P450"/>
    <property type="match status" value="1"/>
</dbReference>
<gene>
    <name evidence="12" type="ORF">KIW84_072920</name>
</gene>
<keyword evidence="13" id="KW-1185">Reference proteome</keyword>
<dbReference type="PANTHER" id="PTHR47955:SF22">
    <property type="entry name" value="CYTOCHROME P450 83B1-LIKE"/>
    <property type="match status" value="1"/>
</dbReference>
<evidence type="ECO:0000256" key="7">
    <source>
        <dbReference type="ARBA" id="ARBA00022989"/>
    </source>
</evidence>
<evidence type="ECO:0000256" key="10">
    <source>
        <dbReference type="ARBA" id="ARBA00023033"/>
    </source>
</evidence>
<evidence type="ECO:0000256" key="2">
    <source>
        <dbReference type="ARBA" id="ARBA00004167"/>
    </source>
</evidence>
<comment type="subcellular location">
    <subcellularLocation>
        <location evidence="2">Membrane</location>
        <topology evidence="2">Single-pass membrane protein</topology>
    </subcellularLocation>
</comment>
<evidence type="ECO:0000256" key="8">
    <source>
        <dbReference type="ARBA" id="ARBA00023002"/>
    </source>
</evidence>
<dbReference type="AlphaFoldDB" id="A0A9D4ZY60"/>
<comment type="cofactor">
    <cofactor evidence="1">
        <name>heme</name>
        <dbReference type="ChEBI" id="CHEBI:30413"/>
    </cofactor>
</comment>
<dbReference type="Gramene" id="Psat07G0292000-T2">
    <property type="protein sequence ID" value="KAI5386570.1"/>
    <property type="gene ID" value="KIW84_072920"/>
</dbReference>
<keyword evidence="8" id="KW-0560">Oxidoreductase</keyword>
<accession>A0A9D4ZY60</accession>